<dbReference type="PIRSF" id="PIRSF028135">
    <property type="entry name" value="UCP028135_HipA-like"/>
    <property type="match status" value="1"/>
</dbReference>
<dbReference type="InterPro" id="IPR012893">
    <property type="entry name" value="HipA-like_C"/>
</dbReference>
<reference evidence="5 6" key="1">
    <citation type="submission" date="2020-12" db="EMBL/GenBank/DDBJ databases">
        <title>Novel Thalassolituus-related marine hydrocarbonoclastic bacteria mediated algae-derived hydrocarbons mineralization in twilight zone of the northern South China Sea.</title>
        <authorList>
            <person name="Dong C."/>
        </authorList>
    </citation>
    <scope>NUCLEOTIDE SEQUENCE [LARGE SCALE GENOMIC DNA]</scope>
    <source>
        <strain evidence="5 6">IMCC1826</strain>
    </source>
</reference>
<evidence type="ECO:0000313" key="6">
    <source>
        <dbReference type="Proteomes" id="UP000714380"/>
    </source>
</evidence>
<keyword evidence="3" id="KW-0418">Kinase</keyword>
<protein>
    <submittedName>
        <fullName evidence="5">HipA domain-containing protein</fullName>
    </submittedName>
</protein>
<sequence>MAETLTLEVFLAGRWHPACSLTFYDPDAGRTGPVSLEYHAAYIARFQHNPAALVSLRYPLDYFPHECEHWPAFLLDIMPMGAARRYWGQRLNLVGAEHPKHDFTLLKQGTRAPVGNMRVREACPAELPPAKGFAMADVLSRDTGFLDYARECGAAVGGASGAGGEAPKFQLTLGKDGLYYPEASLPDEQAAEFFLVKFARQSSSAGRPLASDLLILETEAAYYRIAQRLGFNTICRSRWHWAGTRGEMAYFGVSADDDISQPSLWLPRFDRGAVSSGIERPGVESLYSLVGSVEPGASVTHREYLQALVAAWTDHGQQADIPELVADYVRRDLLNVLLGNTDNHGRNTSVLRYADRIELAPVYDLAPMALDEAGITRTSRWSPANELGGDFNWRGICAEAAEVHAELDADDLWQSLISLAAELEQLPRLAQDYAVPAQVLALHSGKLDLQNTAQRLKNWGLLP</sequence>
<dbReference type="InterPro" id="IPR052028">
    <property type="entry name" value="HipA_Ser/Thr_kinase"/>
</dbReference>
<comment type="caution">
    <text evidence="5">The sequence shown here is derived from an EMBL/GenBank/DDBJ whole genome shotgun (WGS) entry which is preliminary data.</text>
</comment>
<feature type="domain" description="HipA-like C-terminal" evidence="4">
    <location>
        <begin position="162"/>
        <end position="382"/>
    </location>
</feature>
<dbReference type="Proteomes" id="UP000714380">
    <property type="component" value="Unassembled WGS sequence"/>
</dbReference>
<keyword evidence="6" id="KW-1185">Reference proteome</keyword>
<proteinExistence type="inferred from homology"/>
<evidence type="ECO:0000256" key="2">
    <source>
        <dbReference type="ARBA" id="ARBA00022679"/>
    </source>
</evidence>
<dbReference type="PANTHER" id="PTHR37419:SF8">
    <property type="entry name" value="TOXIN YJJJ"/>
    <property type="match status" value="1"/>
</dbReference>
<dbReference type="InterPro" id="IPR016869">
    <property type="entry name" value="UCP028135_HipA-like"/>
</dbReference>
<dbReference type="Pfam" id="PF07804">
    <property type="entry name" value="HipA_C"/>
    <property type="match status" value="1"/>
</dbReference>
<gene>
    <name evidence="5" type="ORF">I9W95_02445</name>
</gene>
<evidence type="ECO:0000256" key="3">
    <source>
        <dbReference type="ARBA" id="ARBA00022777"/>
    </source>
</evidence>
<dbReference type="EMBL" id="JAEDAH010000010">
    <property type="protein sequence ID" value="MCA6062458.1"/>
    <property type="molecule type" value="Genomic_DNA"/>
</dbReference>
<name>A0ABS7ZL77_9GAMM</name>
<keyword evidence="2" id="KW-0808">Transferase</keyword>
<evidence type="ECO:0000313" key="5">
    <source>
        <dbReference type="EMBL" id="MCA6062458.1"/>
    </source>
</evidence>
<evidence type="ECO:0000259" key="4">
    <source>
        <dbReference type="Pfam" id="PF07804"/>
    </source>
</evidence>
<organism evidence="5 6">
    <name type="scientific">Thalassolituus marinus</name>
    <dbReference type="NCBI Taxonomy" id="671053"/>
    <lineage>
        <taxon>Bacteria</taxon>
        <taxon>Pseudomonadati</taxon>
        <taxon>Pseudomonadota</taxon>
        <taxon>Gammaproteobacteria</taxon>
        <taxon>Oceanospirillales</taxon>
        <taxon>Oceanospirillaceae</taxon>
        <taxon>Thalassolituus</taxon>
    </lineage>
</organism>
<accession>A0ABS7ZL77</accession>
<comment type="similarity">
    <text evidence="1">Belongs to the HipA Ser/Thr kinase family.</text>
</comment>
<dbReference type="PANTHER" id="PTHR37419">
    <property type="entry name" value="SERINE/THREONINE-PROTEIN KINASE TOXIN HIPA"/>
    <property type="match status" value="1"/>
</dbReference>
<evidence type="ECO:0000256" key="1">
    <source>
        <dbReference type="ARBA" id="ARBA00010164"/>
    </source>
</evidence>
<dbReference type="RefSeq" id="WP_225671491.1">
    <property type="nucleotide sequence ID" value="NZ_JAEDAH010000010.1"/>
</dbReference>
<dbReference type="Gene3D" id="1.10.1070.20">
    <property type="match status" value="1"/>
</dbReference>